<dbReference type="Proteomes" id="UP001589605">
    <property type="component" value="Unassembled WGS sequence"/>
</dbReference>
<feature type="signal peptide" evidence="1">
    <location>
        <begin position="1"/>
        <end position="23"/>
    </location>
</feature>
<keyword evidence="1" id="KW-0732">Signal</keyword>
<protein>
    <submittedName>
        <fullName evidence="2">Aryl-sulfate sulfotransferase</fullName>
    </submittedName>
</protein>
<evidence type="ECO:0000313" key="2">
    <source>
        <dbReference type="EMBL" id="MFB9052170.1"/>
    </source>
</evidence>
<feature type="chain" id="PRO_5046083473" evidence="1">
    <location>
        <begin position="24"/>
        <end position="483"/>
    </location>
</feature>
<proteinExistence type="predicted"/>
<organism evidence="2 3">
    <name type="scientific">Formosa undariae</name>
    <dbReference type="NCBI Taxonomy" id="1325436"/>
    <lineage>
        <taxon>Bacteria</taxon>
        <taxon>Pseudomonadati</taxon>
        <taxon>Bacteroidota</taxon>
        <taxon>Flavobacteriia</taxon>
        <taxon>Flavobacteriales</taxon>
        <taxon>Flavobacteriaceae</taxon>
        <taxon>Formosa</taxon>
    </lineage>
</organism>
<dbReference type="PANTHER" id="PTHR35340:SF5">
    <property type="entry name" value="ASST-DOMAIN-CONTAINING PROTEIN"/>
    <property type="match status" value="1"/>
</dbReference>
<comment type="caution">
    <text evidence="2">The sequence shown here is derived from an EMBL/GenBank/DDBJ whole genome shotgun (WGS) entry which is preliminary data.</text>
</comment>
<gene>
    <name evidence="2" type="ORF">ACFFVB_03690</name>
</gene>
<dbReference type="Pfam" id="PF05935">
    <property type="entry name" value="Arylsulfotrans"/>
    <property type="match status" value="1"/>
</dbReference>
<sequence length="483" mass="53377">MQKLKYIMIAFGALILFSQCSDDAITDETDGTDVVDSGTIINADYTVGLTYKTDEASEGYTLFAPIGSTTTYLIDNCGDEVYSWPSNYMPSHSVYLLENGYLLRTGNASNSSFNAGGQGGIIEMINPDGDVVWDYTVSSSTELQHHDVEYLDNGNILIIAWDKKTGTEATAAGLTTSLSELWSEKIIEIQPNIEAGTAVIVWEWNAWDHIVQDQSEGLSNFGVVSEHPELLNINYDYESDEIEDWLHFNSIDYNETLDQILVSSRSYSEFYIIDHSTSTDEAASHTGGTHGKGGDILYRWGNSQTYDQGSSSDQQLYNQHDAHWIESGFLDGDMIMVFNNRAGDAVGSNYSAVNVINPDVNADGSYDLTDDVFGPIDFHWTYTADTPTDLYSAFISGATRLENGNTLICEGSTGIFTEVNYSGETVWEYINPVSGSGIADQYDNAGENRLFRAERYTYDFAGFSDYDLYPLGTLESGSDYACE</sequence>
<reference evidence="2 3" key="1">
    <citation type="submission" date="2024-09" db="EMBL/GenBank/DDBJ databases">
        <authorList>
            <person name="Sun Q."/>
            <person name="Mori K."/>
        </authorList>
    </citation>
    <scope>NUCLEOTIDE SEQUENCE [LARGE SCALE GENOMIC DNA]</scope>
    <source>
        <strain evidence="2 3">CECT 8286</strain>
    </source>
</reference>
<dbReference type="InterPro" id="IPR010262">
    <property type="entry name" value="Arylsulfotransferase_bact"/>
</dbReference>
<keyword evidence="3" id="KW-1185">Reference proteome</keyword>
<name>A0ABV5EY99_9FLAO</name>
<dbReference type="RefSeq" id="WP_382381286.1">
    <property type="nucleotide sequence ID" value="NZ_JBHMEZ010000003.1"/>
</dbReference>
<dbReference type="EMBL" id="JBHMEZ010000003">
    <property type="protein sequence ID" value="MFB9052170.1"/>
    <property type="molecule type" value="Genomic_DNA"/>
</dbReference>
<evidence type="ECO:0000256" key="1">
    <source>
        <dbReference type="SAM" id="SignalP"/>
    </source>
</evidence>
<evidence type="ECO:0000313" key="3">
    <source>
        <dbReference type="Proteomes" id="UP001589605"/>
    </source>
</evidence>
<accession>A0ABV5EY99</accession>
<dbReference type="PANTHER" id="PTHR35340">
    <property type="entry name" value="PQQ ENZYME REPEAT PROTEIN-RELATED"/>
    <property type="match status" value="1"/>
</dbReference>
<dbReference type="InterPro" id="IPR053143">
    <property type="entry name" value="Arylsulfate_ST"/>
</dbReference>